<sequence>MNSYFVFVDESYRPNIFALSVVWTKNKTEPCKIKNEALKKIRKEKYHFHFKNDDDEIRKNFMNTILKSSINFGIILTEYPSSCSEYARYYIAEVINNLPVEENSRVVITIKGINDWINKKKCKINEEVIRWIRKRIFYTIKFNDKAGLEIADYIASAYTYCKFQKDNFCELLENKLTFLVRIR</sequence>
<reference evidence="2 3" key="2">
    <citation type="submission" date="2019-10" db="EMBL/GenBank/DDBJ databases">
        <title>Genome Sequences from Six Type Strain Members of the Archaeal Family Sulfolobaceae: Acidianus ambivalens, Acidianus infernus, Metallosphaera prunae, Stygiolobus azoricus, Sulfolobus metallicus, and Sulfurisphaera ohwakuensis.</title>
        <authorList>
            <person name="Counts J.A."/>
            <person name="Kelly R.M."/>
        </authorList>
    </citation>
    <scope>NUCLEOTIDE SEQUENCE [LARGE SCALE GENOMIC DNA]</scope>
    <source>
        <strain evidence="2 3">LEI 10</strain>
    </source>
</reference>
<evidence type="ECO:0000313" key="2">
    <source>
        <dbReference type="EMBL" id="QGR21409.1"/>
    </source>
</evidence>
<keyword evidence="3" id="KW-1185">Reference proteome</keyword>
<protein>
    <recommendedName>
        <fullName evidence="5">DUF3800 domain-containing protein</fullName>
    </recommendedName>
</protein>
<dbReference type="RefSeq" id="WP_152942353.1">
    <property type="nucleotide sequence ID" value="NZ_CP045482.1"/>
</dbReference>
<dbReference type="EMBL" id="CP045482">
    <property type="protein sequence ID" value="QGR21409.1"/>
    <property type="molecule type" value="Genomic_DNA"/>
</dbReference>
<dbReference type="AlphaFoldDB" id="A0A650CUA3"/>
<dbReference type="Proteomes" id="UP000426328">
    <property type="component" value="Chromosome"/>
</dbReference>
<dbReference type="EMBL" id="WHYS01000002">
    <property type="protein sequence ID" value="MQL56036.1"/>
    <property type="molecule type" value="Genomic_DNA"/>
</dbReference>
<reference evidence="1 4" key="1">
    <citation type="submission" date="2019-10" db="EMBL/GenBank/DDBJ databases">
        <title>Comparative genomics of sulfur disproportionating microorganisms.</title>
        <authorList>
            <person name="Ward L.M."/>
            <person name="Bertran E."/>
            <person name="Johnston D."/>
        </authorList>
    </citation>
    <scope>NUCLEOTIDE SEQUENCE [LARGE SCALE GENOMIC DNA]</scope>
    <source>
        <strain evidence="1 4">DSM 3772</strain>
    </source>
</reference>
<evidence type="ECO:0000313" key="1">
    <source>
        <dbReference type="EMBL" id="MQL56036.1"/>
    </source>
</evidence>
<name>A0A650CUA3_ACIAM</name>
<gene>
    <name evidence="2" type="ORF">D1866_04975</name>
    <name evidence="1" type="ORF">GFB69_09850</name>
</gene>
<evidence type="ECO:0000313" key="3">
    <source>
        <dbReference type="Proteomes" id="UP000426328"/>
    </source>
</evidence>
<accession>A0A650CUA3</accession>
<dbReference type="Proteomes" id="UP000474054">
    <property type="component" value="Unassembled WGS sequence"/>
</dbReference>
<evidence type="ECO:0000313" key="4">
    <source>
        <dbReference type="Proteomes" id="UP000474054"/>
    </source>
</evidence>
<organism evidence="2 3">
    <name type="scientific">Acidianus ambivalens</name>
    <name type="common">Desulfurolobus ambivalens</name>
    <dbReference type="NCBI Taxonomy" id="2283"/>
    <lineage>
        <taxon>Archaea</taxon>
        <taxon>Thermoproteota</taxon>
        <taxon>Thermoprotei</taxon>
        <taxon>Sulfolobales</taxon>
        <taxon>Sulfolobaceae</taxon>
        <taxon>Acidianus</taxon>
    </lineage>
</organism>
<proteinExistence type="predicted"/>
<dbReference type="GeneID" id="42779064"/>
<evidence type="ECO:0008006" key="5">
    <source>
        <dbReference type="Google" id="ProtNLM"/>
    </source>
</evidence>
<dbReference type="KEGG" id="aamb:D1866_04975"/>